<name>A0A2N1NI80_9GLOM</name>
<dbReference type="VEuPathDB" id="FungiDB:FUN_003264"/>
<gene>
    <name evidence="1" type="ORF">RhiirC2_775868</name>
</gene>
<evidence type="ECO:0000313" key="2">
    <source>
        <dbReference type="Proteomes" id="UP000233469"/>
    </source>
</evidence>
<dbReference type="VEuPathDB" id="FungiDB:RhiirFUN_023627"/>
<evidence type="ECO:0000313" key="1">
    <source>
        <dbReference type="EMBL" id="PKK73561.1"/>
    </source>
</evidence>
<dbReference type="EMBL" id="LLXL01000362">
    <property type="protein sequence ID" value="PKK73561.1"/>
    <property type="molecule type" value="Genomic_DNA"/>
</dbReference>
<organism evidence="1 2">
    <name type="scientific">Rhizophagus irregularis</name>
    <dbReference type="NCBI Taxonomy" id="588596"/>
    <lineage>
        <taxon>Eukaryota</taxon>
        <taxon>Fungi</taxon>
        <taxon>Fungi incertae sedis</taxon>
        <taxon>Mucoromycota</taxon>
        <taxon>Glomeromycotina</taxon>
        <taxon>Glomeromycetes</taxon>
        <taxon>Glomerales</taxon>
        <taxon>Glomeraceae</taxon>
        <taxon>Rhizophagus</taxon>
    </lineage>
</organism>
<accession>A0A2N1NI80</accession>
<dbReference type="AlphaFoldDB" id="A0A2N1NI80"/>
<dbReference type="VEuPathDB" id="FungiDB:FUN_003263"/>
<dbReference type="Proteomes" id="UP000233469">
    <property type="component" value="Unassembled WGS sequence"/>
</dbReference>
<protein>
    <submittedName>
        <fullName evidence="1">Uncharacterized protein</fullName>
    </submittedName>
</protein>
<comment type="caution">
    <text evidence="1">The sequence shown here is derived from an EMBL/GenBank/DDBJ whole genome shotgun (WGS) entry which is preliminary data.</text>
</comment>
<proteinExistence type="predicted"/>
<sequence length="167" mass="19165">MLGINDPDIMSLWKVDIAKSEEYQLKDVNNYIVDIEDKLDDVKLSPDRMLENYFSVIPITTIIHIIVHVPTAAAKSRFEPPKTLEEIIKSITKGLRKRDPKLSDKLDMPLQQRDFKSVVERIRESEIDSWDKLDISNNSSIIRPTIIRMSPGISHLVDTESCGYTII</sequence>
<dbReference type="VEuPathDB" id="FungiDB:RhiirA1_451758"/>
<reference evidence="1 2" key="2">
    <citation type="submission" date="2017-10" db="EMBL/GenBank/DDBJ databases">
        <title>Extensive intraspecific genome diversity in a model arbuscular mycorrhizal fungus.</title>
        <authorList>
            <person name="Chen E.C.H."/>
            <person name="Morin E."/>
            <person name="Baudet D."/>
            <person name="Noel J."/>
            <person name="Ndikumana S."/>
            <person name="Charron P."/>
            <person name="St-Onge C."/>
            <person name="Giorgi J."/>
            <person name="Grigoriev I.V."/>
            <person name="Roux C."/>
            <person name="Martin F.M."/>
            <person name="Corradi N."/>
        </authorList>
    </citation>
    <scope>NUCLEOTIDE SEQUENCE [LARGE SCALE GENOMIC DNA]</scope>
    <source>
        <strain evidence="1 2">C2</strain>
    </source>
</reference>
<reference evidence="1 2" key="1">
    <citation type="submission" date="2016-04" db="EMBL/GenBank/DDBJ databases">
        <title>Genome analyses suggest a sexual origin of heterokaryosis in a supposedly ancient asexual fungus.</title>
        <authorList>
            <person name="Ropars J."/>
            <person name="Sedzielewska K."/>
            <person name="Noel J."/>
            <person name="Charron P."/>
            <person name="Farinelli L."/>
            <person name="Marton T."/>
            <person name="Kruger M."/>
            <person name="Pelin A."/>
            <person name="Brachmann A."/>
            <person name="Corradi N."/>
        </authorList>
    </citation>
    <scope>NUCLEOTIDE SEQUENCE [LARGE SCALE GENOMIC DNA]</scope>
    <source>
        <strain evidence="1 2">C2</strain>
    </source>
</reference>